<evidence type="ECO:0000259" key="2">
    <source>
        <dbReference type="Pfam" id="PF08241"/>
    </source>
</evidence>
<name>A0ABR4AL55_9LECA</name>
<dbReference type="Proteomes" id="UP001590951">
    <property type="component" value="Unassembled WGS sequence"/>
</dbReference>
<proteinExistence type="predicted"/>
<protein>
    <recommendedName>
        <fullName evidence="2">Methyltransferase type 11 domain-containing protein</fullName>
    </recommendedName>
</protein>
<comment type="caution">
    <text evidence="3">The sequence shown here is derived from an EMBL/GenBank/DDBJ whole genome shotgun (WGS) entry which is preliminary data.</text>
</comment>
<reference evidence="3 4" key="1">
    <citation type="submission" date="2024-09" db="EMBL/GenBank/DDBJ databases">
        <title>Rethinking Asexuality: The Enigmatic Case of Functional Sexual Genes in Lepraria (Stereocaulaceae).</title>
        <authorList>
            <person name="Doellman M."/>
            <person name="Sun Y."/>
            <person name="Barcenas-Pena A."/>
            <person name="Lumbsch H.T."/>
            <person name="Grewe F."/>
        </authorList>
    </citation>
    <scope>NUCLEOTIDE SEQUENCE [LARGE SCALE GENOMIC DNA]</scope>
    <source>
        <strain evidence="3 4">Grewe 0041</strain>
    </source>
</reference>
<gene>
    <name evidence="3" type="ORF">ABVK25_012033</name>
</gene>
<feature type="compositionally biased region" description="Polar residues" evidence="1">
    <location>
        <begin position="14"/>
        <end position="23"/>
    </location>
</feature>
<dbReference type="Pfam" id="PF08241">
    <property type="entry name" value="Methyltransf_11"/>
    <property type="match status" value="1"/>
</dbReference>
<accession>A0ABR4AL55</accession>
<organism evidence="3 4">
    <name type="scientific">Lepraria finkii</name>
    <dbReference type="NCBI Taxonomy" id="1340010"/>
    <lineage>
        <taxon>Eukaryota</taxon>
        <taxon>Fungi</taxon>
        <taxon>Dikarya</taxon>
        <taxon>Ascomycota</taxon>
        <taxon>Pezizomycotina</taxon>
        <taxon>Lecanoromycetes</taxon>
        <taxon>OSLEUM clade</taxon>
        <taxon>Lecanoromycetidae</taxon>
        <taxon>Lecanorales</taxon>
        <taxon>Lecanorineae</taxon>
        <taxon>Stereocaulaceae</taxon>
        <taxon>Lepraria</taxon>
    </lineage>
</organism>
<evidence type="ECO:0000256" key="1">
    <source>
        <dbReference type="SAM" id="MobiDB-lite"/>
    </source>
</evidence>
<dbReference type="InterPro" id="IPR013216">
    <property type="entry name" value="Methyltransf_11"/>
</dbReference>
<dbReference type="InterPro" id="IPR029063">
    <property type="entry name" value="SAM-dependent_MTases_sf"/>
</dbReference>
<dbReference type="SUPFAM" id="SSF53335">
    <property type="entry name" value="S-adenosyl-L-methionine-dependent methyltransferases"/>
    <property type="match status" value="1"/>
</dbReference>
<evidence type="ECO:0000313" key="3">
    <source>
        <dbReference type="EMBL" id="KAL2045828.1"/>
    </source>
</evidence>
<dbReference type="PANTHER" id="PTHR35897:SF2">
    <property type="entry name" value="METHYLTRANSFERASE DOMAIN-CONTAINING PROTEIN"/>
    <property type="match status" value="1"/>
</dbReference>
<dbReference type="CDD" id="cd02440">
    <property type="entry name" value="AdoMet_MTases"/>
    <property type="match status" value="1"/>
</dbReference>
<dbReference type="Gene3D" id="3.40.50.150">
    <property type="entry name" value="Vaccinia Virus protein VP39"/>
    <property type="match status" value="1"/>
</dbReference>
<sequence>MTTERKGYHGPSTFEGQPQCSPSSKPPWYNANITSIAASGRSLLESYSDIPAADVLPHVLALRDKAFAIWSYACIGQVRFLDYTLPHHPYYTPTLDRLRSGANLLDAGCCFGQELRFLVHKEGIPANQLYGCDLEPGFVEIGYELFRDKGRFGAHMLSGDLLADPKAPEAEQLKLLERSMDVVHVASVLHSWGWDDMICVAKRLVGFTRPKPGSMIVGNQMGSLNAGEYPMPTGKAFNYRHNVETMERFWKQVGEETGSEWKVESGLFLPAVVKENQGQSWAKNDQGLRMIWFMATCV</sequence>
<keyword evidence="4" id="KW-1185">Reference proteome</keyword>
<dbReference type="PANTHER" id="PTHR35897">
    <property type="entry name" value="METHYLTRANSFERASE AUSD"/>
    <property type="match status" value="1"/>
</dbReference>
<evidence type="ECO:0000313" key="4">
    <source>
        <dbReference type="Proteomes" id="UP001590951"/>
    </source>
</evidence>
<dbReference type="EMBL" id="JBHFEH010000135">
    <property type="protein sequence ID" value="KAL2045828.1"/>
    <property type="molecule type" value="Genomic_DNA"/>
</dbReference>
<feature type="region of interest" description="Disordered" evidence="1">
    <location>
        <begin position="1"/>
        <end position="24"/>
    </location>
</feature>
<feature type="domain" description="Methyltransferase type 11" evidence="2">
    <location>
        <begin position="105"/>
        <end position="197"/>
    </location>
</feature>
<dbReference type="InterPro" id="IPR051654">
    <property type="entry name" value="Meroterpenoid_MTases"/>
</dbReference>